<evidence type="ECO:0000313" key="1">
    <source>
        <dbReference type="EMBL" id="GAG66043.1"/>
    </source>
</evidence>
<comment type="caution">
    <text evidence="1">The sequence shown here is derived from an EMBL/GenBank/DDBJ whole genome shotgun (WGS) entry which is preliminary data.</text>
</comment>
<proteinExistence type="predicted"/>
<organism evidence="1">
    <name type="scientific">marine sediment metagenome</name>
    <dbReference type="NCBI Taxonomy" id="412755"/>
    <lineage>
        <taxon>unclassified sequences</taxon>
        <taxon>metagenomes</taxon>
        <taxon>ecological metagenomes</taxon>
    </lineage>
</organism>
<accession>X1A006</accession>
<gene>
    <name evidence="1" type="ORF">S01H4_15001</name>
</gene>
<dbReference type="GO" id="GO:0006355">
    <property type="term" value="P:regulation of DNA-templated transcription"/>
    <property type="evidence" value="ECO:0007669"/>
    <property type="project" value="InterPro"/>
</dbReference>
<sequence>MREAKFTKSLTVALPIDVYQKIKEITDDEKISMAQWVRRAVNMALEGDAVEEK</sequence>
<name>X1A006_9ZZZZ</name>
<dbReference type="InterPro" id="IPR010985">
    <property type="entry name" value="Ribbon_hlx_hlx"/>
</dbReference>
<dbReference type="SUPFAM" id="SSF47598">
    <property type="entry name" value="Ribbon-helix-helix"/>
    <property type="match status" value="1"/>
</dbReference>
<evidence type="ECO:0008006" key="2">
    <source>
        <dbReference type="Google" id="ProtNLM"/>
    </source>
</evidence>
<protein>
    <recommendedName>
        <fullName evidence="2">Ribbon-helix-helix protein CopG domain-containing protein</fullName>
    </recommendedName>
</protein>
<reference evidence="1" key="1">
    <citation type="journal article" date="2014" name="Front. Microbiol.">
        <title>High frequency of phylogenetically diverse reductive dehalogenase-homologous genes in deep subseafloor sedimentary metagenomes.</title>
        <authorList>
            <person name="Kawai M."/>
            <person name="Futagami T."/>
            <person name="Toyoda A."/>
            <person name="Takaki Y."/>
            <person name="Nishi S."/>
            <person name="Hori S."/>
            <person name="Arai W."/>
            <person name="Tsubouchi T."/>
            <person name="Morono Y."/>
            <person name="Uchiyama I."/>
            <person name="Ito T."/>
            <person name="Fujiyama A."/>
            <person name="Inagaki F."/>
            <person name="Takami H."/>
        </authorList>
    </citation>
    <scope>NUCLEOTIDE SEQUENCE</scope>
    <source>
        <strain evidence="1">Expedition CK06-06</strain>
    </source>
</reference>
<dbReference type="AlphaFoldDB" id="X1A006"/>
<dbReference type="EMBL" id="BART01006575">
    <property type="protein sequence ID" value="GAG66043.1"/>
    <property type="molecule type" value="Genomic_DNA"/>
</dbReference>